<feature type="region of interest" description="Disordered" evidence="1">
    <location>
        <begin position="1"/>
        <end position="260"/>
    </location>
</feature>
<evidence type="ECO:0000313" key="3">
    <source>
        <dbReference type="Proteomes" id="UP000779574"/>
    </source>
</evidence>
<dbReference type="EMBL" id="JAHFXF010000191">
    <property type="protein sequence ID" value="KAG9693519.1"/>
    <property type="molecule type" value="Genomic_DNA"/>
</dbReference>
<feature type="compositionally biased region" description="Basic and acidic residues" evidence="1">
    <location>
        <begin position="180"/>
        <end position="199"/>
    </location>
</feature>
<reference evidence="2" key="2">
    <citation type="submission" date="2021-08" db="EMBL/GenBank/DDBJ databases">
        <authorList>
            <person name="Gostincar C."/>
            <person name="Sun X."/>
            <person name="Song Z."/>
            <person name="Gunde-Cimerman N."/>
        </authorList>
    </citation>
    <scope>NUCLEOTIDE SEQUENCE</scope>
    <source>
        <strain evidence="2">EXF-9911</strain>
    </source>
</reference>
<evidence type="ECO:0000256" key="1">
    <source>
        <dbReference type="SAM" id="MobiDB-lite"/>
    </source>
</evidence>
<sequence length="281" mass="30867">MAMASPYMSSSSMFGAFANSPLPYQAENPTSKRSSTNSDSLAPPPSPYPQQVDPSPTDSNGTENTDIEEDVQDQVGDNFSGAEIQSSRPMSRESVRIIDTNTAVASRSRSDSDETPPSAIHVPADFKELVNSENSTYTSKHDFGHACISPSTPDAALGPEDKRLSSITSPLNTDIPLEQGVDRPTPRAQTRQEVEEEWKRRSRRTSSLEDIPETNTTAGKDKEDSQSRWDSVDDVSELPIVSELEQNRYQPPHMNRHGEAVGTFASSSTNHTTIEHIHCKF</sequence>
<feature type="compositionally biased region" description="Polar residues" evidence="1">
    <location>
        <begin position="27"/>
        <end position="37"/>
    </location>
</feature>
<feature type="non-terminal residue" evidence="2">
    <location>
        <position position="281"/>
    </location>
</feature>
<dbReference type="Proteomes" id="UP000779574">
    <property type="component" value="Unassembled WGS sequence"/>
</dbReference>
<comment type="caution">
    <text evidence="2">The sequence shown here is derived from an EMBL/GenBank/DDBJ whole genome shotgun (WGS) entry which is preliminary data.</text>
</comment>
<proteinExistence type="predicted"/>
<accession>A0A9P8EME5</accession>
<organism evidence="2 3">
    <name type="scientific">Aureobasidium melanogenum</name>
    <name type="common">Aureobasidium pullulans var. melanogenum</name>
    <dbReference type="NCBI Taxonomy" id="46634"/>
    <lineage>
        <taxon>Eukaryota</taxon>
        <taxon>Fungi</taxon>
        <taxon>Dikarya</taxon>
        <taxon>Ascomycota</taxon>
        <taxon>Pezizomycotina</taxon>
        <taxon>Dothideomycetes</taxon>
        <taxon>Dothideomycetidae</taxon>
        <taxon>Dothideales</taxon>
        <taxon>Saccotheciaceae</taxon>
        <taxon>Aureobasidium</taxon>
    </lineage>
</organism>
<reference evidence="2" key="1">
    <citation type="journal article" date="2021" name="J Fungi (Basel)">
        <title>Virulence traits and population genomics of the black yeast Aureobasidium melanogenum.</title>
        <authorList>
            <person name="Cernosa A."/>
            <person name="Sun X."/>
            <person name="Gostincar C."/>
            <person name="Fang C."/>
            <person name="Gunde-Cimerman N."/>
            <person name="Song Z."/>
        </authorList>
    </citation>
    <scope>NUCLEOTIDE SEQUENCE</scope>
    <source>
        <strain evidence="2">EXF-9911</strain>
    </source>
</reference>
<protein>
    <submittedName>
        <fullName evidence="2">Uncharacterized protein</fullName>
    </submittedName>
</protein>
<dbReference type="OrthoDB" id="5230484at2759"/>
<gene>
    <name evidence="2" type="ORF">KCU76_g5919</name>
</gene>
<feature type="compositionally biased region" description="Low complexity" evidence="1">
    <location>
        <begin position="1"/>
        <end position="13"/>
    </location>
</feature>
<dbReference type="AlphaFoldDB" id="A0A9P8EME5"/>
<name>A0A9P8EME5_AURME</name>
<evidence type="ECO:0000313" key="2">
    <source>
        <dbReference type="EMBL" id="KAG9693519.1"/>
    </source>
</evidence>
<feature type="compositionally biased region" description="Basic and acidic residues" evidence="1">
    <location>
        <begin position="219"/>
        <end position="231"/>
    </location>
</feature>